<gene>
    <name evidence="1" type="ORF">BDY19DRAFT_758309</name>
</gene>
<evidence type="ECO:0000313" key="2">
    <source>
        <dbReference type="Proteomes" id="UP001055072"/>
    </source>
</evidence>
<dbReference type="Proteomes" id="UP001055072">
    <property type="component" value="Unassembled WGS sequence"/>
</dbReference>
<organism evidence="1 2">
    <name type="scientific">Irpex rosettiformis</name>
    <dbReference type="NCBI Taxonomy" id="378272"/>
    <lineage>
        <taxon>Eukaryota</taxon>
        <taxon>Fungi</taxon>
        <taxon>Dikarya</taxon>
        <taxon>Basidiomycota</taxon>
        <taxon>Agaricomycotina</taxon>
        <taxon>Agaricomycetes</taxon>
        <taxon>Polyporales</taxon>
        <taxon>Irpicaceae</taxon>
        <taxon>Irpex</taxon>
    </lineage>
</organism>
<proteinExistence type="predicted"/>
<sequence>MSRLNSTILDLEESTQDLEGFAEFNLDPQSPKLANAVFGSARQRAFDKVKAASSRRDSPTLPWRNPSLRSSTKKEPTQEPQSVPVRRPDSPDIGTILATTPRPRKSSTSTRSSSRFSQTQTSPQAISSKGGSHEDPLTSDFATLLEIDSDLENEDGGSESDSSLDIHTPLPHLMFRDGLLSPRSKLLPQSGVASPSPYLFEEETSLRSGTAGTTMSGLQRDPRDTVRRRVRHRDQRLLRAGMGLTTGLGWSDSEDEDAPSPLTRRLIGTAIDRKRSASLAGPSRPTSQYTETFPSRFASPVPPSQFVKTLSRSSLRSASVSFPSKSPSVGLRAPLDRTLSTSASSSSLGSSRMATPPLGLTRLPRNRADSTTSAASSFSSRPFVTSPTPEDTLPTPIAKARPQLPRSRAESTTSTSSISTALSSVTSHTNGSHGSLTKSISTPSLPRMPRPRAESTTSISTTTTASHSTTNSQYSQNSSSTASSSSTVPRPLRLPQAAALKSPPVRAMSPQTIQGAGLTSTGAKYQRQRTLSNPQTSVRLPILPATASHNLIRTTSNSLSSGVLPPGAPHTLRQARTQNGGLPRPRTGTGMAYRTSSVSYTSFHDSGVKMQGLPVPIFESRGAPI</sequence>
<keyword evidence="2" id="KW-1185">Reference proteome</keyword>
<dbReference type="EMBL" id="MU274908">
    <property type="protein sequence ID" value="KAI0090201.1"/>
    <property type="molecule type" value="Genomic_DNA"/>
</dbReference>
<reference evidence="1" key="1">
    <citation type="journal article" date="2021" name="Environ. Microbiol.">
        <title>Gene family expansions and transcriptome signatures uncover fungal adaptations to wood decay.</title>
        <authorList>
            <person name="Hage H."/>
            <person name="Miyauchi S."/>
            <person name="Viragh M."/>
            <person name="Drula E."/>
            <person name="Min B."/>
            <person name="Chaduli D."/>
            <person name="Navarro D."/>
            <person name="Favel A."/>
            <person name="Norest M."/>
            <person name="Lesage-Meessen L."/>
            <person name="Balint B."/>
            <person name="Merenyi Z."/>
            <person name="de Eugenio L."/>
            <person name="Morin E."/>
            <person name="Martinez A.T."/>
            <person name="Baldrian P."/>
            <person name="Stursova M."/>
            <person name="Martinez M.J."/>
            <person name="Novotny C."/>
            <person name="Magnuson J.K."/>
            <person name="Spatafora J.W."/>
            <person name="Maurice S."/>
            <person name="Pangilinan J."/>
            <person name="Andreopoulos W."/>
            <person name="LaButti K."/>
            <person name="Hundley H."/>
            <person name="Na H."/>
            <person name="Kuo A."/>
            <person name="Barry K."/>
            <person name="Lipzen A."/>
            <person name="Henrissat B."/>
            <person name="Riley R."/>
            <person name="Ahrendt S."/>
            <person name="Nagy L.G."/>
            <person name="Grigoriev I.V."/>
            <person name="Martin F."/>
            <person name="Rosso M.N."/>
        </authorList>
    </citation>
    <scope>NUCLEOTIDE SEQUENCE</scope>
    <source>
        <strain evidence="1">CBS 384.51</strain>
    </source>
</reference>
<protein>
    <submittedName>
        <fullName evidence="1">Uncharacterized protein</fullName>
    </submittedName>
</protein>
<name>A0ACB8U7F4_9APHY</name>
<evidence type="ECO:0000313" key="1">
    <source>
        <dbReference type="EMBL" id="KAI0090201.1"/>
    </source>
</evidence>
<comment type="caution">
    <text evidence="1">The sequence shown here is derived from an EMBL/GenBank/DDBJ whole genome shotgun (WGS) entry which is preliminary data.</text>
</comment>
<accession>A0ACB8U7F4</accession>